<comment type="catalytic activity">
    <reaction evidence="1 5">
        <text>uridine(55) in tRNA = pseudouridine(55) in tRNA</text>
        <dbReference type="Rhea" id="RHEA:42532"/>
        <dbReference type="Rhea" id="RHEA-COMP:10101"/>
        <dbReference type="Rhea" id="RHEA-COMP:10102"/>
        <dbReference type="ChEBI" id="CHEBI:65314"/>
        <dbReference type="ChEBI" id="CHEBI:65315"/>
        <dbReference type="EC" id="5.4.99.25"/>
    </reaction>
</comment>
<dbReference type="InterPro" id="IPR020103">
    <property type="entry name" value="PsdUridine_synth_cat_dom_sf"/>
</dbReference>
<dbReference type="PANTHER" id="PTHR13767">
    <property type="entry name" value="TRNA-PSEUDOURIDINE SYNTHASE"/>
    <property type="match status" value="1"/>
</dbReference>
<reference evidence="8 9" key="1">
    <citation type="submission" date="2022-12" db="EMBL/GenBank/DDBJ databases">
        <title>Polyphasic characterization of Geotalea uranireducens NIT-SL11 newly isolated from a complex of sewage sludge and microbially reduced graphene oxide.</title>
        <authorList>
            <person name="Xie L."/>
            <person name="Yoshida N."/>
            <person name="Meng L."/>
        </authorList>
    </citation>
    <scope>NUCLEOTIDE SEQUENCE [LARGE SCALE GENOMIC DNA]</scope>
    <source>
        <strain evidence="8 9">NIT-SL11</strain>
    </source>
</reference>
<dbReference type="EMBL" id="AP027151">
    <property type="protein sequence ID" value="BDV43176.1"/>
    <property type="molecule type" value="Genomic_DNA"/>
</dbReference>
<comment type="function">
    <text evidence="5">Responsible for synthesis of pseudouridine from uracil-55 in the psi GC loop of transfer RNAs.</text>
</comment>
<dbReference type="PANTHER" id="PTHR13767:SF2">
    <property type="entry name" value="PSEUDOURIDYLATE SYNTHASE TRUB1"/>
    <property type="match status" value="1"/>
</dbReference>
<evidence type="ECO:0000259" key="6">
    <source>
        <dbReference type="Pfam" id="PF01509"/>
    </source>
</evidence>
<comment type="similarity">
    <text evidence="2 5">Belongs to the pseudouridine synthase TruB family. Type 1 subfamily.</text>
</comment>
<keyword evidence="4 5" id="KW-0413">Isomerase</keyword>
<protein>
    <recommendedName>
        <fullName evidence="5">tRNA pseudouridine synthase B</fullName>
        <ecNumber evidence="5">5.4.99.25</ecNumber>
    </recommendedName>
    <alternativeName>
        <fullName evidence="5">tRNA pseudouridine(55) synthase</fullName>
        <shortName evidence="5">Psi55 synthase</shortName>
    </alternativeName>
    <alternativeName>
        <fullName evidence="5">tRNA pseudouridylate synthase</fullName>
    </alternativeName>
    <alternativeName>
        <fullName evidence="5">tRNA-uridine isomerase</fullName>
    </alternativeName>
</protein>
<evidence type="ECO:0000259" key="7">
    <source>
        <dbReference type="Pfam" id="PF16198"/>
    </source>
</evidence>
<dbReference type="SUPFAM" id="SSF55120">
    <property type="entry name" value="Pseudouridine synthase"/>
    <property type="match status" value="1"/>
</dbReference>
<dbReference type="RefSeq" id="WP_281999290.1">
    <property type="nucleotide sequence ID" value="NZ_AP027151.1"/>
</dbReference>
<proteinExistence type="inferred from homology"/>
<dbReference type="EC" id="5.4.99.25" evidence="5"/>
<evidence type="ECO:0000256" key="3">
    <source>
        <dbReference type="ARBA" id="ARBA00022694"/>
    </source>
</evidence>
<feature type="domain" description="Pseudouridine synthase II N-terminal" evidence="6">
    <location>
        <begin position="23"/>
        <end position="171"/>
    </location>
</feature>
<dbReference type="Pfam" id="PF01509">
    <property type="entry name" value="TruB_N"/>
    <property type="match status" value="1"/>
</dbReference>
<name>A0ABM8EKT9_9BACT</name>
<dbReference type="InterPro" id="IPR032819">
    <property type="entry name" value="TruB_C"/>
</dbReference>
<dbReference type="InterPro" id="IPR014780">
    <property type="entry name" value="tRNA_psdUridine_synth_TruB"/>
</dbReference>
<dbReference type="NCBIfam" id="TIGR00431">
    <property type="entry name" value="TruB"/>
    <property type="match status" value="1"/>
</dbReference>
<evidence type="ECO:0000256" key="2">
    <source>
        <dbReference type="ARBA" id="ARBA00005642"/>
    </source>
</evidence>
<evidence type="ECO:0000313" key="8">
    <source>
        <dbReference type="EMBL" id="BDV43176.1"/>
    </source>
</evidence>
<accession>A0ABM8EKT9</accession>
<evidence type="ECO:0000313" key="9">
    <source>
        <dbReference type="Proteomes" id="UP001317705"/>
    </source>
</evidence>
<dbReference type="CDD" id="cd02573">
    <property type="entry name" value="PseudoU_synth_EcTruB"/>
    <property type="match status" value="1"/>
</dbReference>
<dbReference type="Proteomes" id="UP001317705">
    <property type="component" value="Chromosome"/>
</dbReference>
<organism evidence="8 9">
    <name type="scientific">Geotalea uraniireducens</name>
    <dbReference type="NCBI Taxonomy" id="351604"/>
    <lineage>
        <taxon>Bacteria</taxon>
        <taxon>Pseudomonadati</taxon>
        <taxon>Thermodesulfobacteriota</taxon>
        <taxon>Desulfuromonadia</taxon>
        <taxon>Geobacterales</taxon>
        <taxon>Geobacteraceae</taxon>
        <taxon>Geotalea</taxon>
    </lineage>
</organism>
<sequence length="304" mass="33040">MDGFLVLDKPAGMTSHDVVSVVRRTLGVKKVGHTGTLDPFATGVLPIAIGEGTKAIPFLDEQVKEYQATMALGIATDTQDCTGTVLSVADWHKIEGQDFERVLASFVGRIAQTPPMFSAIKRDGVPLYRLARKGIDIERPSRLIDIHSLHADHICLPHITMTVSCSRGTYVRTLAHDIGASLGCGAHLVALRRTRSGPFSLAQAIKLDDLAALVKSGTLRDLFVPVLTALSYLPALALSEQGERQVRCGRMPALAEIELCSLNDLPLGGRVRLVREDKLVAIAENTNPFWQDGCENLKLLRVFN</sequence>
<gene>
    <name evidence="5 8" type="primary">truB</name>
    <name evidence="8" type="ORF">GURASL_20990</name>
</gene>
<dbReference type="Gene3D" id="3.30.2350.10">
    <property type="entry name" value="Pseudouridine synthase"/>
    <property type="match status" value="1"/>
</dbReference>
<dbReference type="InterPro" id="IPR002501">
    <property type="entry name" value="PsdUridine_synth_N"/>
</dbReference>
<feature type="active site" description="Nucleophile" evidence="5">
    <location>
        <position position="38"/>
    </location>
</feature>
<evidence type="ECO:0000256" key="5">
    <source>
        <dbReference type="HAMAP-Rule" id="MF_01080"/>
    </source>
</evidence>
<dbReference type="Pfam" id="PF16198">
    <property type="entry name" value="TruB_C_2"/>
    <property type="match status" value="1"/>
</dbReference>
<keyword evidence="3 5" id="KW-0819">tRNA processing</keyword>
<evidence type="ECO:0000256" key="1">
    <source>
        <dbReference type="ARBA" id="ARBA00000385"/>
    </source>
</evidence>
<keyword evidence="9" id="KW-1185">Reference proteome</keyword>
<dbReference type="HAMAP" id="MF_01080">
    <property type="entry name" value="TruB_bact"/>
    <property type="match status" value="1"/>
</dbReference>
<evidence type="ECO:0000256" key="4">
    <source>
        <dbReference type="ARBA" id="ARBA00023235"/>
    </source>
</evidence>
<feature type="domain" description="tRNA pseudouridylate synthase B C-terminal" evidence="7">
    <location>
        <begin position="172"/>
        <end position="230"/>
    </location>
</feature>